<protein>
    <submittedName>
        <fullName evidence="2">Uncharacterized protein</fullName>
    </submittedName>
</protein>
<dbReference type="EMBL" id="QVIG01000001">
    <property type="protein sequence ID" value="RGD57087.1"/>
    <property type="molecule type" value="Genomic_DNA"/>
</dbReference>
<dbReference type="AlphaFoldDB" id="A0A372ZPD2"/>
<keyword evidence="3" id="KW-1185">Reference proteome</keyword>
<reference evidence="2 3" key="1">
    <citation type="submission" date="2018-08" db="EMBL/GenBank/DDBJ databases">
        <title>Diversity &amp; Physiological Properties of Lignin-Decomposing Actinobacteria from Soil.</title>
        <authorList>
            <person name="Roh S.G."/>
            <person name="Kim S.B."/>
        </authorList>
    </citation>
    <scope>NUCLEOTIDE SEQUENCE [LARGE SCALE GENOMIC DNA]</scope>
    <source>
        <strain evidence="2 3">MMS17-GH009</strain>
    </source>
</reference>
<gene>
    <name evidence="2" type="ORF">DR950_04120</name>
</gene>
<proteinExistence type="predicted"/>
<feature type="signal peptide" evidence="1">
    <location>
        <begin position="1"/>
        <end position="20"/>
    </location>
</feature>
<organism evidence="2 3">
    <name type="scientific">Kitasatospora xanthocidica</name>
    <dbReference type="NCBI Taxonomy" id="83382"/>
    <lineage>
        <taxon>Bacteria</taxon>
        <taxon>Bacillati</taxon>
        <taxon>Actinomycetota</taxon>
        <taxon>Actinomycetes</taxon>
        <taxon>Kitasatosporales</taxon>
        <taxon>Streptomycetaceae</taxon>
        <taxon>Kitasatospora</taxon>
    </lineage>
</organism>
<accession>A0A372ZPD2</accession>
<dbReference type="RefSeq" id="WP_049649109.1">
    <property type="nucleotide sequence ID" value="NZ_QVIG01000001.1"/>
</dbReference>
<sequence length="203" mass="20842">MSPKTVAALAAGLVGTIALAHVAFAGAPVTLNMATGSAECTLTWAKPGITFKALTPGGNAASFRDVDATGTVTIDLTSVGNPVTLANSVYIRTAAKGGFTLTDASGHYVQVSNLEGSLSGDSTFVVQTSSDPAGTRLPVYNIPTRPRISPDVQSVLPPRVNLALSDIWMSVLPEFATVMNQTFGDGTLRPGDQLGTCTARTTS</sequence>
<evidence type="ECO:0000313" key="2">
    <source>
        <dbReference type="EMBL" id="RGD57087.1"/>
    </source>
</evidence>
<name>A0A372ZPD2_9ACTN</name>
<evidence type="ECO:0000256" key="1">
    <source>
        <dbReference type="SAM" id="SignalP"/>
    </source>
</evidence>
<feature type="chain" id="PRO_5016886218" evidence="1">
    <location>
        <begin position="21"/>
        <end position="203"/>
    </location>
</feature>
<dbReference type="Proteomes" id="UP000263377">
    <property type="component" value="Unassembled WGS sequence"/>
</dbReference>
<comment type="caution">
    <text evidence="2">The sequence shown here is derived from an EMBL/GenBank/DDBJ whole genome shotgun (WGS) entry which is preliminary data.</text>
</comment>
<evidence type="ECO:0000313" key="3">
    <source>
        <dbReference type="Proteomes" id="UP000263377"/>
    </source>
</evidence>
<keyword evidence="1" id="KW-0732">Signal</keyword>